<name>A0A9N9GAB9_9GLOM</name>
<evidence type="ECO:0000313" key="1">
    <source>
        <dbReference type="EMBL" id="CAG8596054.1"/>
    </source>
</evidence>
<protein>
    <submittedName>
        <fullName evidence="1">6971_t:CDS:1</fullName>
    </submittedName>
</protein>
<accession>A0A9N9GAB9</accession>
<evidence type="ECO:0000313" key="2">
    <source>
        <dbReference type="Proteomes" id="UP000789739"/>
    </source>
</evidence>
<organism evidence="1 2">
    <name type="scientific">Paraglomus brasilianum</name>
    <dbReference type="NCBI Taxonomy" id="144538"/>
    <lineage>
        <taxon>Eukaryota</taxon>
        <taxon>Fungi</taxon>
        <taxon>Fungi incertae sedis</taxon>
        <taxon>Mucoromycota</taxon>
        <taxon>Glomeromycotina</taxon>
        <taxon>Glomeromycetes</taxon>
        <taxon>Paraglomerales</taxon>
        <taxon>Paraglomeraceae</taxon>
        <taxon>Paraglomus</taxon>
    </lineage>
</organism>
<dbReference type="Proteomes" id="UP000789739">
    <property type="component" value="Unassembled WGS sequence"/>
</dbReference>
<keyword evidence="2" id="KW-1185">Reference proteome</keyword>
<feature type="non-terminal residue" evidence="1">
    <location>
        <position position="1"/>
    </location>
</feature>
<comment type="caution">
    <text evidence="1">The sequence shown here is derived from an EMBL/GenBank/DDBJ whole genome shotgun (WGS) entry which is preliminary data.</text>
</comment>
<proteinExistence type="predicted"/>
<dbReference type="AlphaFoldDB" id="A0A9N9GAB9"/>
<sequence length="426" mass="46545">MGQNSSEIVKREEVFFLSGGLSVIGYSPTSKGGLPLCEVPCTISFPVQFRDNKGFLISYDCATTSVFVDDILIGKVSNFYNFKPELGLEYAFGNSVVMPLVSIPVLPIPNQPPLNFEVCAFGGESGFVCGEIVDFGVTITVNVPKTCGDKTTQLFNVTKVLMNKVYSEGDLGAPVYIPLILADSGGLKIASGDLSYLLPPNNTDSGSVSVSDDLTKESNVSDINNLVRRQPPQPQAVDVHAGKRMWIFKSNHGEAPIDGNNAKKCTFGFAVRKVRGRNRFDHGFLTLSGCMHGTIMGFPYNGNPAYYTPNQNWVQQEAIQLGAIGSLVHEPANDNHNLKLDCMKIKNFAGEEVPLVICVEQLLILVQHESKLIPEDGIFMLMRLIKVRVDENYRPHAEEGHHQSDSGAPVYLPSHNRLGLITAARP</sequence>
<dbReference type="OrthoDB" id="10542092at2759"/>
<gene>
    <name evidence="1" type="ORF">PBRASI_LOCUS7386</name>
</gene>
<reference evidence="1" key="1">
    <citation type="submission" date="2021-06" db="EMBL/GenBank/DDBJ databases">
        <authorList>
            <person name="Kallberg Y."/>
            <person name="Tangrot J."/>
            <person name="Rosling A."/>
        </authorList>
    </citation>
    <scope>NUCLEOTIDE SEQUENCE</scope>
    <source>
        <strain evidence="1">BR232B</strain>
    </source>
</reference>
<dbReference type="EMBL" id="CAJVPI010001126">
    <property type="protein sequence ID" value="CAG8596054.1"/>
    <property type="molecule type" value="Genomic_DNA"/>
</dbReference>